<dbReference type="PANTHER" id="PTHR33909:SF1">
    <property type="entry name" value="SEC TRANSLOCON ACCESSORY COMPLEX SUBUNIT YAJC"/>
    <property type="match status" value="1"/>
</dbReference>
<evidence type="ECO:0000256" key="4">
    <source>
        <dbReference type="ARBA" id="ARBA00022448"/>
    </source>
</evidence>
<gene>
    <name evidence="12" type="primary">yajC</name>
    <name evidence="12" type="ORF">JQC93_17065</name>
</gene>
<comment type="similarity">
    <text evidence="2">Belongs to the YajC family.</text>
</comment>
<dbReference type="Pfam" id="PF02699">
    <property type="entry name" value="YajC"/>
    <property type="match status" value="1"/>
</dbReference>
<dbReference type="PRINTS" id="PR01853">
    <property type="entry name" value="YAJCTRNLCASE"/>
</dbReference>
<dbReference type="Proteomes" id="UP000809621">
    <property type="component" value="Unassembled WGS sequence"/>
</dbReference>
<dbReference type="PANTHER" id="PTHR33909">
    <property type="entry name" value="SEC TRANSLOCON ACCESSORY COMPLEX SUBUNIT YAJC"/>
    <property type="match status" value="1"/>
</dbReference>
<evidence type="ECO:0000256" key="11">
    <source>
        <dbReference type="SAM" id="Phobius"/>
    </source>
</evidence>
<accession>A0ABS2HKU1</accession>
<name>A0ABS2HKU1_9VIBR</name>
<dbReference type="RefSeq" id="WP_205159586.1">
    <property type="nucleotide sequence ID" value="NZ_JAFEUM010000008.1"/>
</dbReference>
<dbReference type="EMBL" id="JAFEUM010000008">
    <property type="protein sequence ID" value="MBM7038105.1"/>
    <property type="molecule type" value="Genomic_DNA"/>
</dbReference>
<evidence type="ECO:0000256" key="3">
    <source>
        <dbReference type="ARBA" id="ARBA00014962"/>
    </source>
</evidence>
<protein>
    <recommendedName>
        <fullName evidence="3">Sec translocon accessory complex subunit YajC</fullName>
    </recommendedName>
</protein>
<evidence type="ECO:0000256" key="6">
    <source>
        <dbReference type="ARBA" id="ARBA00022692"/>
    </source>
</evidence>
<evidence type="ECO:0000313" key="12">
    <source>
        <dbReference type="EMBL" id="MBM7038105.1"/>
    </source>
</evidence>
<dbReference type="SMART" id="SM01323">
    <property type="entry name" value="YajC"/>
    <property type="match status" value="1"/>
</dbReference>
<evidence type="ECO:0000256" key="10">
    <source>
        <dbReference type="ARBA" id="ARBA00023136"/>
    </source>
</evidence>
<keyword evidence="5" id="KW-1003">Cell membrane</keyword>
<keyword evidence="9" id="KW-0811">Translocation</keyword>
<evidence type="ECO:0000256" key="2">
    <source>
        <dbReference type="ARBA" id="ARBA00006742"/>
    </source>
</evidence>
<comment type="subcellular location">
    <subcellularLocation>
        <location evidence="1">Cell membrane</location>
        <topology evidence="1">Single-pass membrane protein</topology>
    </subcellularLocation>
</comment>
<keyword evidence="8 11" id="KW-1133">Transmembrane helix</keyword>
<keyword evidence="10 11" id="KW-0472">Membrane</keyword>
<keyword evidence="13" id="KW-1185">Reference proteome</keyword>
<keyword evidence="7" id="KW-0653">Protein transport</keyword>
<comment type="caution">
    <text evidence="12">The sequence shown here is derived from an EMBL/GenBank/DDBJ whole genome shotgun (WGS) entry which is preliminary data.</text>
</comment>
<evidence type="ECO:0000256" key="7">
    <source>
        <dbReference type="ARBA" id="ARBA00022927"/>
    </source>
</evidence>
<evidence type="ECO:0000256" key="9">
    <source>
        <dbReference type="ARBA" id="ARBA00023010"/>
    </source>
</evidence>
<dbReference type="NCBIfam" id="TIGR00739">
    <property type="entry name" value="yajC"/>
    <property type="match status" value="1"/>
</dbReference>
<proteinExistence type="inferred from homology"/>
<reference evidence="12 13" key="1">
    <citation type="submission" date="2021-02" db="EMBL/GenBank/DDBJ databases">
        <authorList>
            <person name="Park J.-S."/>
        </authorList>
    </citation>
    <scope>NUCLEOTIDE SEQUENCE [LARGE SCALE GENOMIC DNA]</scope>
    <source>
        <strain evidence="12 13">188UL20-2</strain>
    </source>
</reference>
<keyword evidence="6 11" id="KW-0812">Transmembrane</keyword>
<feature type="transmembrane region" description="Helical" evidence="11">
    <location>
        <begin position="20"/>
        <end position="39"/>
    </location>
</feature>
<organism evidence="12 13">
    <name type="scientific">Vibrio ulleungensis</name>
    <dbReference type="NCBI Taxonomy" id="2807619"/>
    <lineage>
        <taxon>Bacteria</taxon>
        <taxon>Pseudomonadati</taxon>
        <taxon>Pseudomonadota</taxon>
        <taxon>Gammaproteobacteria</taxon>
        <taxon>Vibrionales</taxon>
        <taxon>Vibrionaceae</taxon>
        <taxon>Vibrio</taxon>
    </lineage>
</organism>
<evidence type="ECO:0000313" key="13">
    <source>
        <dbReference type="Proteomes" id="UP000809621"/>
    </source>
</evidence>
<keyword evidence="4" id="KW-0813">Transport</keyword>
<evidence type="ECO:0000256" key="8">
    <source>
        <dbReference type="ARBA" id="ARBA00022989"/>
    </source>
</evidence>
<dbReference type="InterPro" id="IPR003849">
    <property type="entry name" value="Preprotein_translocase_YajC"/>
</dbReference>
<evidence type="ECO:0000256" key="1">
    <source>
        <dbReference type="ARBA" id="ARBA00004162"/>
    </source>
</evidence>
<sequence>MSFFISNAHAAAEGAPAGGGFEMLIMLGMFGLIFYFMIFRPQSKRVKEHKNLISSISKGDEILTSGGLVGKVTKIADDNDFISIELNQNNEIMIKKDFVSNVLPKGTLKSL</sequence>
<evidence type="ECO:0000256" key="5">
    <source>
        <dbReference type="ARBA" id="ARBA00022475"/>
    </source>
</evidence>